<keyword evidence="3" id="KW-1185">Reference proteome</keyword>
<sequence length="153" mass="16368">MCRTPDKGNSKSFAKTTENEQWQDVKRAAKPKRSWRGAPWRSASASPLSIAVTSLAREQPAQSLGADEPRAPTRSGPAGVARAAPSARRPPMGKAAAYLAALQKRKEEVEAEEPSEQPQGGKDGRAKGKRPASTKRKKAAGPKKLTAREEKAA</sequence>
<dbReference type="Proteomes" id="UP000434957">
    <property type="component" value="Unassembled WGS sequence"/>
</dbReference>
<evidence type="ECO:0000256" key="1">
    <source>
        <dbReference type="SAM" id="MobiDB-lite"/>
    </source>
</evidence>
<reference evidence="2 3" key="1">
    <citation type="submission" date="2018-08" db="EMBL/GenBank/DDBJ databases">
        <title>Genomic investigation of the strawberry pathogen Phytophthora fragariae indicates pathogenicity is determined by transcriptional variation in three key races.</title>
        <authorList>
            <person name="Adams T.M."/>
            <person name="Armitage A.D."/>
            <person name="Sobczyk M.K."/>
            <person name="Bates H.J."/>
            <person name="Dunwell J.M."/>
            <person name="Nellist C.F."/>
            <person name="Harrison R.J."/>
        </authorList>
    </citation>
    <scope>NUCLEOTIDE SEQUENCE [LARGE SCALE GENOMIC DNA]</scope>
    <source>
        <strain evidence="2 3">SCRP333</strain>
    </source>
</reference>
<feature type="compositionally biased region" description="Low complexity" evidence="1">
    <location>
        <begin position="74"/>
        <end position="90"/>
    </location>
</feature>
<evidence type="ECO:0000313" key="2">
    <source>
        <dbReference type="EMBL" id="KAE9325654.1"/>
    </source>
</evidence>
<feature type="compositionally biased region" description="Polar residues" evidence="1">
    <location>
        <begin position="10"/>
        <end position="22"/>
    </location>
</feature>
<organism evidence="2 3">
    <name type="scientific">Phytophthora rubi</name>
    <dbReference type="NCBI Taxonomy" id="129364"/>
    <lineage>
        <taxon>Eukaryota</taxon>
        <taxon>Sar</taxon>
        <taxon>Stramenopiles</taxon>
        <taxon>Oomycota</taxon>
        <taxon>Peronosporomycetes</taxon>
        <taxon>Peronosporales</taxon>
        <taxon>Peronosporaceae</taxon>
        <taxon>Phytophthora</taxon>
    </lineage>
</organism>
<feature type="compositionally biased region" description="Basic residues" evidence="1">
    <location>
        <begin position="127"/>
        <end position="141"/>
    </location>
</feature>
<evidence type="ECO:0000313" key="3">
    <source>
        <dbReference type="Proteomes" id="UP000434957"/>
    </source>
</evidence>
<comment type="caution">
    <text evidence="2">The sequence shown here is derived from an EMBL/GenBank/DDBJ whole genome shotgun (WGS) entry which is preliminary data.</text>
</comment>
<proteinExistence type="predicted"/>
<feature type="region of interest" description="Disordered" evidence="1">
    <location>
        <begin position="1"/>
        <end position="153"/>
    </location>
</feature>
<dbReference type="AlphaFoldDB" id="A0A6A4EX99"/>
<name>A0A6A4EX99_9STRA</name>
<gene>
    <name evidence="2" type="ORF">PR003_g16429</name>
</gene>
<protein>
    <submittedName>
        <fullName evidence="2">Uncharacterized protein</fullName>
    </submittedName>
</protein>
<dbReference type="EMBL" id="QXFT01001199">
    <property type="protein sequence ID" value="KAE9325654.1"/>
    <property type="molecule type" value="Genomic_DNA"/>
</dbReference>
<accession>A0A6A4EX99</accession>